<dbReference type="EMBL" id="LR797016">
    <property type="protein sequence ID" value="CAB4181694.1"/>
    <property type="molecule type" value="Genomic_DNA"/>
</dbReference>
<protein>
    <submittedName>
        <fullName evidence="1">Uncharacterized protein</fullName>
    </submittedName>
</protein>
<gene>
    <name evidence="2" type="ORF">UFOVP1067_61</name>
    <name evidence="1" type="ORF">UFOVP662_61</name>
</gene>
<sequence length="105" mass="11620">MSFKWPSKDPDEVLDYSVDWSRAIDTATISTLVWYVDNASGVKTVIAGGAVVNGIQNVAQTISNKVTTINLGLGTNNVEYKFYCSISDSLGRTFERVIRLKIKEQ</sequence>
<name>A0A6J5NCT4_9CAUD</name>
<dbReference type="EMBL" id="LR796635">
    <property type="protein sequence ID" value="CAB4156432.1"/>
    <property type="molecule type" value="Genomic_DNA"/>
</dbReference>
<reference evidence="1" key="1">
    <citation type="submission" date="2020-04" db="EMBL/GenBank/DDBJ databases">
        <authorList>
            <person name="Chiriac C."/>
            <person name="Salcher M."/>
            <person name="Ghai R."/>
            <person name="Kavagutti S V."/>
        </authorList>
    </citation>
    <scope>NUCLEOTIDE SEQUENCE</scope>
</reference>
<dbReference type="Pfam" id="PF23148">
    <property type="entry name" value="Gp77"/>
    <property type="match status" value="1"/>
</dbReference>
<evidence type="ECO:0000313" key="1">
    <source>
        <dbReference type="EMBL" id="CAB4156432.1"/>
    </source>
</evidence>
<proteinExistence type="predicted"/>
<dbReference type="InterPro" id="IPR056928">
    <property type="entry name" value="Gp77-like"/>
</dbReference>
<accession>A0A6J5NCT4</accession>
<evidence type="ECO:0000313" key="2">
    <source>
        <dbReference type="EMBL" id="CAB4181694.1"/>
    </source>
</evidence>
<organism evidence="1">
    <name type="scientific">uncultured Caudovirales phage</name>
    <dbReference type="NCBI Taxonomy" id="2100421"/>
    <lineage>
        <taxon>Viruses</taxon>
        <taxon>Duplodnaviria</taxon>
        <taxon>Heunggongvirae</taxon>
        <taxon>Uroviricota</taxon>
        <taxon>Caudoviricetes</taxon>
        <taxon>Peduoviridae</taxon>
        <taxon>Maltschvirus</taxon>
        <taxon>Maltschvirus maltsch</taxon>
    </lineage>
</organism>